<evidence type="ECO:0000313" key="5">
    <source>
        <dbReference type="EMBL" id="MDQ0424933.1"/>
    </source>
</evidence>
<dbReference type="PANTHER" id="PTHR43537:SF5">
    <property type="entry name" value="UXU OPERON TRANSCRIPTIONAL REGULATOR"/>
    <property type="match status" value="1"/>
</dbReference>
<proteinExistence type="predicted"/>
<comment type="caution">
    <text evidence="5">The sequence shown here is derived from an EMBL/GenBank/DDBJ whole genome shotgun (WGS) entry which is preliminary data.</text>
</comment>
<keyword evidence="1" id="KW-0805">Transcription regulation</keyword>
<feature type="domain" description="HTH gntR-type" evidence="4">
    <location>
        <begin position="12"/>
        <end position="83"/>
    </location>
</feature>
<dbReference type="Pfam" id="PF07729">
    <property type="entry name" value="FCD"/>
    <property type="match status" value="1"/>
</dbReference>
<keyword evidence="3" id="KW-0804">Transcription</keyword>
<keyword evidence="6" id="KW-1185">Reference proteome</keyword>
<protein>
    <submittedName>
        <fullName evidence="5">GntR family transcriptional regulator of gluconate operon</fullName>
    </submittedName>
</protein>
<dbReference type="PROSITE" id="PS50949">
    <property type="entry name" value="HTH_GNTR"/>
    <property type="match status" value="1"/>
</dbReference>
<sequence>MTWSSLEPVPATALGDVITERLRRMIIAGDVPAGAHLAEPRLAESFDVSRGPVRDALRRLESEGLVVVRRRKMFAAGLTTDDVVELYAIREAVETLALRLAHDRAADADWGEALDALATMRRAADAARYTDYAHADLAFHTSFYALSGSRRLLDIWRQYEPTFAVLLEITNAEDVDLGPSLASHVAILETARAGRVDEAVVELQGHLLGARTRMVHALSRLDTGRAATPPDGETA</sequence>
<dbReference type="EMBL" id="JAUSVM010000001">
    <property type="protein sequence ID" value="MDQ0424933.1"/>
    <property type="molecule type" value="Genomic_DNA"/>
</dbReference>
<dbReference type="Pfam" id="PF00392">
    <property type="entry name" value="GntR"/>
    <property type="match status" value="1"/>
</dbReference>
<dbReference type="RefSeq" id="WP_070320592.1">
    <property type="nucleotide sequence ID" value="NZ_CP194061.1"/>
</dbReference>
<evidence type="ECO:0000256" key="1">
    <source>
        <dbReference type="ARBA" id="ARBA00023015"/>
    </source>
</evidence>
<dbReference type="PANTHER" id="PTHR43537">
    <property type="entry name" value="TRANSCRIPTIONAL REGULATOR, GNTR FAMILY"/>
    <property type="match status" value="1"/>
</dbReference>
<dbReference type="SUPFAM" id="SSF48008">
    <property type="entry name" value="GntR ligand-binding domain-like"/>
    <property type="match status" value="1"/>
</dbReference>
<dbReference type="SUPFAM" id="SSF46785">
    <property type="entry name" value="Winged helix' DNA-binding domain"/>
    <property type="match status" value="1"/>
</dbReference>
<organism evidence="5 6">
    <name type="scientific">Cellulomonas iranensis</name>
    <dbReference type="NCBI Taxonomy" id="76862"/>
    <lineage>
        <taxon>Bacteria</taxon>
        <taxon>Bacillati</taxon>
        <taxon>Actinomycetota</taxon>
        <taxon>Actinomycetes</taxon>
        <taxon>Micrococcales</taxon>
        <taxon>Cellulomonadaceae</taxon>
        <taxon>Cellulomonas</taxon>
    </lineage>
</organism>
<evidence type="ECO:0000259" key="4">
    <source>
        <dbReference type="PROSITE" id="PS50949"/>
    </source>
</evidence>
<evidence type="ECO:0000256" key="2">
    <source>
        <dbReference type="ARBA" id="ARBA00023125"/>
    </source>
</evidence>
<dbReference type="InterPro" id="IPR011711">
    <property type="entry name" value="GntR_C"/>
</dbReference>
<dbReference type="SMART" id="SM00345">
    <property type="entry name" value="HTH_GNTR"/>
    <property type="match status" value="1"/>
</dbReference>
<dbReference type="Gene3D" id="1.10.10.10">
    <property type="entry name" value="Winged helix-like DNA-binding domain superfamily/Winged helix DNA-binding domain"/>
    <property type="match status" value="1"/>
</dbReference>
<dbReference type="InterPro" id="IPR008920">
    <property type="entry name" value="TF_FadR/GntR_C"/>
</dbReference>
<accession>A0ABU0GHY9</accession>
<dbReference type="InterPro" id="IPR036390">
    <property type="entry name" value="WH_DNA-bd_sf"/>
</dbReference>
<dbReference type="InterPro" id="IPR036388">
    <property type="entry name" value="WH-like_DNA-bd_sf"/>
</dbReference>
<dbReference type="SMART" id="SM00895">
    <property type="entry name" value="FCD"/>
    <property type="match status" value="1"/>
</dbReference>
<keyword evidence="2" id="KW-0238">DNA-binding</keyword>
<evidence type="ECO:0000313" key="6">
    <source>
        <dbReference type="Proteomes" id="UP001240250"/>
    </source>
</evidence>
<evidence type="ECO:0000256" key="3">
    <source>
        <dbReference type="ARBA" id="ARBA00023163"/>
    </source>
</evidence>
<name>A0ABU0GHY9_9CELL</name>
<reference evidence="5 6" key="1">
    <citation type="submission" date="2023-07" db="EMBL/GenBank/DDBJ databases">
        <title>Sequencing the genomes of 1000 actinobacteria strains.</title>
        <authorList>
            <person name="Klenk H.-P."/>
        </authorList>
    </citation>
    <scope>NUCLEOTIDE SEQUENCE [LARGE SCALE GENOMIC DNA]</scope>
    <source>
        <strain evidence="5 6">DSM 14785</strain>
    </source>
</reference>
<dbReference type="CDD" id="cd07377">
    <property type="entry name" value="WHTH_GntR"/>
    <property type="match status" value="1"/>
</dbReference>
<dbReference type="Gene3D" id="1.20.120.530">
    <property type="entry name" value="GntR ligand-binding domain-like"/>
    <property type="match status" value="1"/>
</dbReference>
<gene>
    <name evidence="5" type="ORF">JO380_001314</name>
</gene>
<dbReference type="InterPro" id="IPR000524">
    <property type="entry name" value="Tscrpt_reg_HTH_GntR"/>
</dbReference>
<dbReference type="Proteomes" id="UP001240250">
    <property type="component" value="Unassembled WGS sequence"/>
</dbReference>
<dbReference type="PRINTS" id="PR00035">
    <property type="entry name" value="HTHGNTR"/>
</dbReference>